<keyword evidence="7" id="KW-1185">Reference proteome</keyword>
<reference evidence="6" key="1">
    <citation type="submission" date="2016-10" db="EMBL/GenBank/DDBJ databases">
        <authorList>
            <person name="Benchimol M."/>
            <person name="Almeida L.G."/>
            <person name="Vasconcelos A.T."/>
            <person name="Perreira-Neves A."/>
            <person name="Rosa I.A."/>
            <person name="Tasca T."/>
            <person name="Bogo M.R."/>
            <person name="de Souza W."/>
        </authorList>
    </citation>
    <scope>NUCLEOTIDE SEQUENCE [LARGE SCALE GENOMIC DNA]</scope>
    <source>
        <strain evidence="6">K</strain>
    </source>
</reference>
<feature type="signal peptide" evidence="5">
    <location>
        <begin position="1"/>
        <end position="15"/>
    </location>
</feature>
<dbReference type="Pfam" id="PF01437">
    <property type="entry name" value="PSI"/>
    <property type="match status" value="1"/>
</dbReference>
<proteinExistence type="predicted"/>
<dbReference type="OrthoDB" id="10609211at2759"/>
<evidence type="ECO:0000256" key="5">
    <source>
        <dbReference type="SAM" id="SignalP"/>
    </source>
</evidence>
<keyword evidence="2 4" id="KW-0472">Membrane</keyword>
<evidence type="ECO:0008006" key="8">
    <source>
        <dbReference type="Google" id="ProtNLM"/>
    </source>
</evidence>
<dbReference type="GeneID" id="94826330"/>
<comment type="subcellular location">
    <subcellularLocation>
        <location evidence="1">Membrane</location>
    </subcellularLocation>
</comment>
<feature type="chain" id="PRO_5012272467" description="Plexin repeat family protein" evidence="5">
    <location>
        <begin position="16"/>
        <end position="222"/>
    </location>
</feature>
<sequence length="222" mass="24943">MLFLFFSNCFSFLQCLSFSGHKEVCARFKNCIYINKTCFQKSIKNENIIPISNSEIGSCYTVYSEDGCANCISRVPSIQCGWCLSLGVCTEGNEMGSNGAKCEKEDWQFNKTKCNHETCNAANSKNKCRMPCIWNNKQNKCVISQNDVINRQEFKINALFETGSVLLTNKTKFILIGTGIGVGITLIITIVLVVIIKKKKTPVYQKLPLMESKFNLDRLPPA</sequence>
<name>A0A1J4KJ17_9EUKA</name>
<accession>A0A1J4KJ17</accession>
<evidence type="ECO:0000256" key="1">
    <source>
        <dbReference type="ARBA" id="ARBA00004370"/>
    </source>
</evidence>
<keyword evidence="5" id="KW-0732">Signal</keyword>
<keyword evidence="3" id="KW-0325">Glycoprotein</keyword>
<dbReference type="EMBL" id="MLAK01000594">
    <property type="protein sequence ID" value="OHT11074.1"/>
    <property type="molecule type" value="Genomic_DNA"/>
</dbReference>
<dbReference type="InterPro" id="IPR002165">
    <property type="entry name" value="Plexin_repeat"/>
</dbReference>
<evidence type="ECO:0000313" key="6">
    <source>
        <dbReference type="EMBL" id="OHT11074.1"/>
    </source>
</evidence>
<evidence type="ECO:0000256" key="2">
    <source>
        <dbReference type="ARBA" id="ARBA00023136"/>
    </source>
</evidence>
<dbReference type="RefSeq" id="XP_068364210.1">
    <property type="nucleotide sequence ID" value="XM_068491626.1"/>
</dbReference>
<keyword evidence="4" id="KW-1133">Transmembrane helix</keyword>
<protein>
    <recommendedName>
        <fullName evidence="8">Plexin repeat family protein</fullName>
    </recommendedName>
</protein>
<keyword evidence="4" id="KW-0812">Transmembrane</keyword>
<gene>
    <name evidence="6" type="ORF">TRFO_04008</name>
</gene>
<evidence type="ECO:0000256" key="3">
    <source>
        <dbReference type="ARBA" id="ARBA00023180"/>
    </source>
</evidence>
<comment type="caution">
    <text evidence="6">The sequence shown here is derived from an EMBL/GenBank/DDBJ whole genome shotgun (WGS) entry which is preliminary data.</text>
</comment>
<dbReference type="AlphaFoldDB" id="A0A1J4KJ17"/>
<dbReference type="Proteomes" id="UP000179807">
    <property type="component" value="Unassembled WGS sequence"/>
</dbReference>
<evidence type="ECO:0000313" key="7">
    <source>
        <dbReference type="Proteomes" id="UP000179807"/>
    </source>
</evidence>
<dbReference type="VEuPathDB" id="TrichDB:TRFO_04008"/>
<feature type="transmembrane region" description="Helical" evidence="4">
    <location>
        <begin position="173"/>
        <end position="196"/>
    </location>
</feature>
<organism evidence="6 7">
    <name type="scientific">Tritrichomonas foetus</name>
    <dbReference type="NCBI Taxonomy" id="1144522"/>
    <lineage>
        <taxon>Eukaryota</taxon>
        <taxon>Metamonada</taxon>
        <taxon>Parabasalia</taxon>
        <taxon>Tritrichomonadida</taxon>
        <taxon>Tritrichomonadidae</taxon>
        <taxon>Tritrichomonas</taxon>
    </lineage>
</organism>
<evidence type="ECO:0000256" key="4">
    <source>
        <dbReference type="SAM" id="Phobius"/>
    </source>
</evidence>
<dbReference type="GO" id="GO:0016020">
    <property type="term" value="C:membrane"/>
    <property type="evidence" value="ECO:0007669"/>
    <property type="project" value="UniProtKB-SubCell"/>
</dbReference>